<sequence>MRSKIWFTKRSKDYSTRKSTKLLVYYLRGSFHLENGSVCRSGPTDSIAKVLTDVHKNFDKKDIANLDHQNIHGL</sequence>
<evidence type="ECO:0000313" key="2">
    <source>
        <dbReference type="Proteomes" id="UP000824120"/>
    </source>
</evidence>
<keyword evidence="2" id="KW-1185">Reference proteome</keyword>
<proteinExistence type="predicted"/>
<evidence type="ECO:0000313" key="1">
    <source>
        <dbReference type="EMBL" id="KAG5576351.1"/>
    </source>
</evidence>
<protein>
    <submittedName>
        <fullName evidence="1">Uncharacterized protein</fullName>
    </submittedName>
</protein>
<dbReference type="EMBL" id="JACXVP010000011">
    <property type="protein sequence ID" value="KAG5576351.1"/>
    <property type="molecule type" value="Genomic_DNA"/>
</dbReference>
<comment type="caution">
    <text evidence="1">The sequence shown here is derived from an EMBL/GenBank/DDBJ whole genome shotgun (WGS) entry which is preliminary data.</text>
</comment>
<gene>
    <name evidence="1" type="ORF">H5410_056485</name>
</gene>
<dbReference type="AlphaFoldDB" id="A0A9J5WMA8"/>
<name>A0A9J5WMA8_SOLCO</name>
<organism evidence="1 2">
    <name type="scientific">Solanum commersonii</name>
    <name type="common">Commerson's wild potato</name>
    <name type="synonym">Commerson's nightshade</name>
    <dbReference type="NCBI Taxonomy" id="4109"/>
    <lineage>
        <taxon>Eukaryota</taxon>
        <taxon>Viridiplantae</taxon>
        <taxon>Streptophyta</taxon>
        <taxon>Embryophyta</taxon>
        <taxon>Tracheophyta</taxon>
        <taxon>Spermatophyta</taxon>
        <taxon>Magnoliopsida</taxon>
        <taxon>eudicotyledons</taxon>
        <taxon>Gunneridae</taxon>
        <taxon>Pentapetalae</taxon>
        <taxon>asterids</taxon>
        <taxon>lamiids</taxon>
        <taxon>Solanales</taxon>
        <taxon>Solanaceae</taxon>
        <taxon>Solanoideae</taxon>
        <taxon>Solaneae</taxon>
        <taxon>Solanum</taxon>
    </lineage>
</organism>
<reference evidence="1 2" key="1">
    <citation type="submission" date="2020-09" db="EMBL/GenBank/DDBJ databases">
        <title>De no assembly of potato wild relative species, Solanum commersonii.</title>
        <authorList>
            <person name="Cho K."/>
        </authorList>
    </citation>
    <scope>NUCLEOTIDE SEQUENCE [LARGE SCALE GENOMIC DNA]</scope>
    <source>
        <strain evidence="1">LZ3.2</strain>
        <tissue evidence="1">Leaf</tissue>
    </source>
</reference>
<accession>A0A9J5WMA8</accession>
<dbReference type="Proteomes" id="UP000824120">
    <property type="component" value="Chromosome 11"/>
</dbReference>